<reference evidence="2 3" key="1">
    <citation type="submission" date="2009-04" db="EMBL/GenBank/DDBJ databases">
        <authorList>
            <person name="Reysenbach A.-L."/>
            <person name="Heidelberg J.F."/>
            <person name="Nelson W.C."/>
        </authorList>
    </citation>
    <scope>NUCLEOTIDE SEQUENCE [LARGE SCALE GENOMIC DNA]</scope>
    <source>
        <strain evidence="2 3">SS-5</strain>
    </source>
</reference>
<name>C4FIZ9_9AQUI</name>
<keyword evidence="1" id="KW-1133">Transmembrane helix</keyword>
<dbReference type="AlphaFoldDB" id="C4FIZ9"/>
<dbReference type="Proteomes" id="UP000005540">
    <property type="component" value="Unassembled WGS sequence"/>
</dbReference>
<dbReference type="EMBL" id="ABZS01000038">
    <property type="protein sequence ID" value="EEP60946.1"/>
    <property type="molecule type" value="Genomic_DNA"/>
</dbReference>
<keyword evidence="1" id="KW-0812">Transmembrane</keyword>
<proteinExistence type="predicted"/>
<keyword evidence="3" id="KW-1185">Reference proteome</keyword>
<dbReference type="OrthoDB" id="9831817at2"/>
<evidence type="ECO:0008006" key="4">
    <source>
        <dbReference type="Google" id="ProtNLM"/>
    </source>
</evidence>
<gene>
    <name evidence="2" type="ORF">SULYE_0539</name>
</gene>
<feature type="transmembrane region" description="Helical" evidence="1">
    <location>
        <begin position="65"/>
        <end position="86"/>
    </location>
</feature>
<accession>C4FIZ9</accession>
<feature type="transmembrane region" description="Helical" evidence="1">
    <location>
        <begin position="28"/>
        <end position="45"/>
    </location>
</feature>
<comment type="caution">
    <text evidence="2">The sequence shown here is derived from an EMBL/GenBank/DDBJ whole genome shotgun (WGS) entry which is preliminary data.</text>
</comment>
<feature type="transmembrane region" description="Helical" evidence="1">
    <location>
        <begin position="93"/>
        <end position="114"/>
    </location>
</feature>
<evidence type="ECO:0000256" key="1">
    <source>
        <dbReference type="SAM" id="Phobius"/>
    </source>
</evidence>
<organism evidence="2 3">
    <name type="scientific">Sulfurihydrogenibium yellowstonense SS-5</name>
    <dbReference type="NCBI Taxonomy" id="432331"/>
    <lineage>
        <taxon>Bacteria</taxon>
        <taxon>Pseudomonadati</taxon>
        <taxon>Aquificota</taxon>
        <taxon>Aquificia</taxon>
        <taxon>Aquificales</taxon>
        <taxon>Hydrogenothermaceae</taxon>
        <taxon>Sulfurihydrogenibium</taxon>
    </lineage>
</organism>
<sequence length="161" mass="19257">MIYYLKYILIAIIIVSIESSLIFKNMFNLYITPDLFLVYIFWLSIYDKEDVALITTLIGSLLLDLLMPFKSFINVLIYLSVAFTIFRLKEKFLISNIFMKFLIITGISFFIILIKELYGFMTSKFFILDTNLIIFYWLSNIVLIYLIYYLKEILETRYDKV</sequence>
<keyword evidence="1" id="KW-0472">Membrane</keyword>
<evidence type="ECO:0000313" key="2">
    <source>
        <dbReference type="EMBL" id="EEP60946.1"/>
    </source>
</evidence>
<evidence type="ECO:0000313" key="3">
    <source>
        <dbReference type="Proteomes" id="UP000005540"/>
    </source>
</evidence>
<feature type="transmembrane region" description="Helical" evidence="1">
    <location>
        <begin position="134"/>
        <end position="150"/>
    </location>
</feature>
<protein>
    <recommendedName>
        <fullName evidence="4">Rod shape-determining protein MreD</fullName>
    </recommendedName>
</protein>